<evidence type="ECO:0000313" key="3">
    <source>
        <dbReference type="Proteomes" id="UP001311915"/>
    </source>
</evidence>
<evidence type="ECO:0000313" key="2">
    <source>
        <dbReference type="EMBL" id="KAK4737574.1"/>
    </source>
</evidence>
<comment type="caution">
    <text evidence="2">The sequence shown here is derived from an EMBL/GenBank/DDBJ whole genome shotgun (WGS) entry which is preliminary data.</text>
</comment>
<evidence type="ECO:0000256" key="1">
    <source>
        <dbReference type="SAM" id="SignalP"/>
    </source>
</evidence>
<keyword evidence="3" id="KW-1185">Reference proteome</keyword>
<dbReference type="AlphaFoldDB" id="A0AAV9MHZ2"/>
<feature type="signal peptide" evidence="1">
    <location>
        <begin position="1"/>
        <end position="35"/>
    </location>
</feature>
<keyword evidence="1" id="KW-0732">Signal</keyword>
<gene>
    <name evidence="2" type="ORF">R3W88_001271</name>
</gene>
<dbReference type="Proteomes" id="UP001311915">
    <property type="component" value="Unassembled WGS sequence"/>
</dbReference>
<feature type="chain" id="PRO_5044012731" description="Secreted protein" evidence="1">
    <location>
        <begin position="36"/>
        <end position="117"/>
    </location>
</feature>
<reference evidence="2 3" key="1">
    <citation type="submission" date="2023-10" db="EMBL/GenBank/DDBJ databases">
        <title>Genome-Wide Identification Analysis in wild type Solanum Pinnatisectum Reveals Some Genes Defensing Phytophthora Infestans.</title>
        <authorList>
            <person name="Sun C."/>
        </authorList>
    </citation>
    <scope>NUCLEOTIDE SEQUENCE [LARGE SCALE GENOMIC DNA]</scope>
    <source>
        <strain evidence="2">LQN</strain>
        <tissue evidence="2">Leaf</tissue>
    </source>
</reference>
<protein>
    <recommendedName>
        <fullName evidence="4">Secreted protein</fullName>
    </recommendedName>
</protein>
<accession>A0AAV9MHZ2</accession>
<sequence>MGSKHNLAKKVLHQMLLSLLLDRWILIGPASTCHGLFFWPPVDAPVLSEIPLLVPFTVHNGTNFKRPMDPLNLVPNVTPTSMVPLTAPFMALSSASDQVPQLMFPLRTPQMVPLVDL</sequence>
<dbReference type="EMBL" id="JAWPEI010000001">
    <property type="protein sequence ID" value="KAK4737574.1"/>
    <property type="molecule type" value="Genomic_DNA"/>
</dbReference>
<evidence type="ECO:0008006" key="4">
    <source>
        <dbReference type="Google" id="ProtNLM"/>
    </source>
</evidence>
<proteinExistence type="predicted"/>
<organism evidence="2 3">
    <name type="scientific">Solanum pinnatisectum</name>
    <name type="common">tansyleaf nightshade</name>
    <dbReference type="NCBI Taxonomy" id="50273"/>
    <lineage>
        <taxon>Eukaryota</taxon>
        <taxon>Viridiplantae</taxon>
        <taxon>Streptophyta</taxon>
        <taxon>Embryophyta</taxon>
        <taxon>Tracheophyta</taxon>
        <taxon>Spermatophyta</taxon>
        <taxon>Magnoliopsida</taxon>
        <taxon>eudicotyledons</taxon>
        <taxon>Gunneridae</taxon>
        <taxon>Pentapetalae</taxon>
        <taxon>asterids</taxon>
        <taxon>lamiids</taxon>
        <taxon>Solanales</taxon>
        <taxon>Solanaceae</taxon>
        <taxon>Solanoideae</taxon>
        <taxon>Solaneae</taxon>
        <taxon>Solanum</taxon>
    </lineage>
</organism>
<name>A0AAV9MHZ2_9SOLN</name>